<protein>
    <submittedName>
        <fullName evidence="1">Uncharacterized protein</fullName>
    </submittedName>
</protein>
<dbReference type="AlphaFoldDB" id="A0A5C7B7Q5"/>
<dbReference type="EMBL" id="VOSB01000014">
    <property type="protein sequence ID" value="TXE17079.1"/>
    <property type="molecule type" value="Genomic_DNA"/>
</dbReference>
<evidence type="ECO:0000313" key="1">
    <source>
        <dbReference type="EMBL" id="TXE17079.1"/>
    </source>
</evidence>
<proteinExistence type="predicted"/>
<evidence type="ECO:0000313" key="2">
    <source>
        <dbReference type="Proteomes" id="UP000321938"/>
    </source>
</evidence>
<gene>
    <name evidence="1" type="ORF">ES692_10485</name>
</gene>
<accession>A0A5C7B7Q5</accession>
<reference evidence="1 2" key="1">
    <citation type="submission" date="2019-08" db="EMBL/GenBank/DDBJ databases">
        <title>Genome of Psychroserpens burtonensis ACAM 167.</title>
        <authorList>
            <person name="Bowman J.P."/>
        </authorList>
    </citation>
    <scope>NUCLEOTIDE SEQUENCE [LARGE SCALE GENOMIC DNA]</scope>
    <source>
        <strain evidence="1 2">ACAM 167</strain>
    </source>
</reference>
<keyword evidence="2" id="KW-1185">Reference proteome</keyword>
<sequence length="80" mass="9341">MRTGVNSPEVMSIDCPCKDNKKVSKFIIDRQLVDLNDYISRNDFTLIDDLYITENNNRNSRYKVVFDTKTAELTVNLTYN</sequence>
<dbReference type="Proteomes" id="UP000321938">
    <property type="component" value="Unassembled WGS sequence"/>
</dbReference>
<name>A0A5C7B7Q5_9FLAO</name>
<comment type="caution">
    <text evidence="1">The sequence shown here is derived from an EMBL/GenBank/DDBJ whole genome shotgun (WGS) entry which is preliminary data.</text>
</comment>
<organism evidence="1 2">
    <name type="scientific">Psychroserpens burtonensis</name>
    <dbReference type="NCBI Taxonomy" id="49278"/>
    <lineage>
        <taxon>Bacteria</taxon>
        <taxon>Pseudomonadati</taxon>
        <taxon>Bacteroidota</taxon>
        <taxon>Flavobacteriia</taxon>
        <taxon>Flavobacteriales</taxon>
        <taxon>Flavobacteriaceae</taxon>
        <taxon>Psychroserpens</taxon>
    </lineage>
</organism>